<proteinExistence type="predicted"/>
<feature type="non-terminal residue" evidence="1">
    <location>
        <position position="1"/>
    </location>
</feature>
<dbReference type="EMBL" id="CAJVPQ010001014">
    <property type="protein sequence ID" value="CAG8526732.1"/>
    <property type="molecule type" value="Genomic_DNA"/>
</dbReference>
<sequence>IIKKWRKESVQEFNNADNADSADIKTTLHPLASCTFGVSRQRRNITNFTGLQVEDLTDSKLINISILSLSFDNK</sequence>
<accession>A0A9N9AC08</accession>
<reference evidence="1" key="1">
    <citation type="submission" date="2021-06" db="EMBL/GenBank/DDBJ databases">
        <authorList>
            <person name="Kallberg Y."/>
            <person name="Tangrot J."/>
            <person name="Rosling A."/>
        </authorList>
    </citation>
    <scope>NUCLEOTIDE SEQUENCE</scope>
    <source>
        <strain evidence="1">UK204</strain>
    </source>
</reference>
<evidence type="ECO:0000313" key="2">
    <source>
        <dbReference type="Proteomes" id="UP000789570"/>
    </source>
</evidence>
<dbReference type="AlphaFoldDB" id="A0A9N9AC08"/>
<evidence type="ECO:0000313" key="1">
    <source>
        <dbReference type="EMBL" id="CAG8526732.1"/>
    </source>
</evidence>
<dbReference type="Proteomes" id="UP000789570">
    <property type="component" value="Unassembled WGS sequence"/>
</dbReference>
<gene>
    <name evidence="1" type="ORF">FCALED_LOCUS4973</name>
</gene>
<keyword evidence="2" id="KW-1185">Reference proteome</keyword>
<comment type="caution">
    <text evidence="1">The sequence shown here is derived from an EMBL/GenBank/DDBJ whole genome shotgun (WGS) entry which is preliminary data.</text>
</comment>
<protein>
    <submittedName>
        <fullName evidence="1">8106_t:CDS:1</fullName>
    </submittedName>
</protein>
<name>A0A9N9AC08_9GLOM</name>
<organism evidence="1 2">
    <name type="scientific">Funneliformis caledonium</name>
    <dbReference type="NCBI Taxonomy" id="1117310"/>
    <lineage>
        <taxon>Eukaryota</taxon>
        <taxon>Fungi</taxon>
        <taxon>Fungi incertae sedis</taxon>
        <taxon>Mucoromycota</taxon>
        <taxon>Glomeromycotina</taxon>
        <taxon>Glomeromycetes</taxon>
        <taxon>Glomerales</taxon>
        <taxon>Glomeraceae</taxon>
        <taxon>Funneliformis</taxon>
    </lineage>
</organism>